<dbReference type="PANTHER" id="PTHR35093:SF8">
    <property type="entry name" value="OUTER MEMBRANE PROTEIN NMB0088-RELATED"/>
    <property type="match status" value="1"/>
</dbReference>
<keyword evidence="6" id="KW-0472">Membrane</keyword>
<comment type="caution">
    <text evidence="9">The sequence shown here is derived from an EMBL/GenBank/DDBJ whole genome shotgun (WGS) entry which is preliminary data.</text>
</comment>
<evidence type="ECO:0000313" key="9">
    <source>
        <dbReference type="EMBL" id="MBA5606244.1"/>
    </source>
</evidence>
<keyword evidence="10" id="KW-1185">Reference proteome</keyword>
<dbReference type="GO" id="GO:0015483">
    <property type="term" value="F:long-chain fatty acid transporting porin activity"/>
    <property type="evidence" value="ECO:0007669"/>
    <property type="project" value="TreeGrafter"/>
</dbReference>
<protein>
    <submittedName>
        <fullName evidence="9">Transporter</fullName>
    </submittedName>
</protein>
<evidence type="ECO:0000256" key="2">
    <source>
        <dbReference type="ARBA" id="ARBA00008163"/>
    </source>
</evidence>
<keyword evidence="7" id="KW-0998">Cell outer membrane</keyword>
<dbReference type="InterPro" id="IPR005017">
    <property type="entry name" value="OMPP1/FadL/TodX"/>
</dbReference>
<dbReference type="EMBL" id="JACEZS010000010">
    <property type="protein sequence ID" value="MBA5606244.1"/>
    <property type="molecule type" value="Genomic_DNA"/>
</dbReference>
<evidence type="ECO:0000256" key="5">
    <source>
        <dbReference type="ARBA" id="ARBA00022729"/>
    </source>
</evidence>
<reference evidence="9 10" key="1">
    <citation type="submission" date="2020-07" db="EMBL/GenBank/DDBJ databases">
        <title>Novel species isolated from subtropical streams in China.</title>
        <authorList>
            <person name="Lu H."/>
        </authorList>
    </citation>
    <scope>NUCLEOTIDE SEQUENCE [LARGE SCALE GENOMIC DNA]</scope>
    <source>
        <strain evidence="9 10">FT3S</strain>
    </source>
</reference>
<dbReference type="AlphaFoldDB" id="A0A7W2I7A6"/>
<proteinExistence type="inferred from homology"/>
<comment type="similarity">
    <text evidence="2">Belongs to the OmpP1/FadL family.</text>
</comment>
<evidence type="ECO:0000256" key="4">
    <source>
        <dbReference type="ARBA" id="ARBA00022692"/>
    </source>
</evidence>
<evidence type="ECO:0000256" key="3">
    <source>
        <dbReference type="ARBA" id="ARBA00022452"/>
    </source>
</evidence>
<dbReference type="Gene3D" id="2.40.160.60">
    <property type="entry name" value="Outer membrane protein transport protein (OMPP1/FadL/TodX)"/>
    <property type="match status" value="1"/>
</dbReference>
<keyword evidence="4" id="KW-0812">Transmembrane</keyword>
<accession>A0A7W2I7A6</accession>
<keyword evidence="3" id="KW-1134">Transmembrane beta strand</keyword>
<evidence type="ECO:0000313" key="10">
    <source>
        <dbReference type="Proteomes" id="UP000566711"/>
    </source>
</evidence>
<gene>
    <name evidence="9" type="ORF">H3H36_12855</name>
</gene>
<dbReference type="Pfam" id="PF03349">
    <property type="entry name" value="Toluene_X"/>
    <property type="match status" value="1"/>
</dbReference>
<dbReference type="PANTHER" id="PTHR35093">
    <property type="entry name" value="OUTER MEMBRANE PROTEIN NMB0088-RELATED"/>
    <property type="match status" value="1"/>
</dbReference>
<name>A0A7W2I7A6_9BURK</name>
<evidence type="ECO:0000256" key="6">
    <source>
        <dbReference type="ARBA" id="ARBA00023136"/>
    </source>
</evidence>
<evidence type="ECO:0000256" key="1">
    <source>
        <dbReference type="ARBA" id="ARBA00004571"/>
    </source>
</evidence>
<comment type="subcellular location">
    <subcellularLocation>
        <location evidence="1">Cell outer membrane</location>
        <topology evidence="1">Multi-pass membrane protein</topology>
    </subcellularLocation>
</comment>
<dbReference type="RefSeq" id="WP_182218144.1">
    <property type="nucleotide sequence ID" value="NZ_JACEZS010000010.1"/>
</dbReference>
<feature type="signal peptide" evidence="8">
    <location>
        <begin position="1"/>
        <end position="23"/>
    </location>
</feature>
<keyword evidence="5 8" id="KW-0732">Signal</keyword>
<organism evidence="9 10">
    <name type="scientific">Rugamonas fusca</name>
    <dbReference type="NCBI Taxonomy" id="2758568"/>
    <lineage>
        <taxon>Bacteria</taxon>
        <taxon>Pseudomonadati</taxon>
        <taxon>Pseudomonadota</taxon>
        <taxon>Betaproteobacteria</taxon>
        <taxon>Burkholderiales</taxon>
        <taxon>Oxalobacteraceae</taxon>
        <taxon>Telluria group</taxon>
        <taxon>Rugamonas</taxon>
    </lineage>
</organism>
<dbReference type="Proteomes" id="UP000566711">
    <property type="component" value="Unassembled WGS sequence"/>
</dbReference>
<sequence>MKQKYLPLIIAVALSSLSASALASGYRFGSQSVAAQGTADANAAEANDASTIFYNPAGLSRLDGTQLNFGATVVVPHSTFQDTGSTHFTGAPTGGTAAHGYAPDAVTAPSLYASKKINDQWTAGIGLFVPYGAKLDYGSTWTGRYALDNVKLQAITLNPSASFKLNAHHAFGFGVMAEYFDADLGQAVDVPGTIAALSSPLAAAQNAQLRGTIVALGGNPQVLATAHDAHASINGKDWGYGFNLGYMYTLDANTRFGIAYRSSVAHALKGDAYWDFSMVSTDQITNQVLAASGHRLNSAALVKLRTPETLSVNVFHQFNSQWDGMADLTWTRNSRLQDLHIQFPNTKEGDLVINQQWKNTVRLALGTNYRYNDKLMARAGVAYDQAPVPNAKLRDPALPDSDRYQFSLGAAYKLSPQSTIDVAYSYLNFKNADTSYANSCSPVIPTCTGNGETTRGTYKTHLQLLGVAYNYKF</sequence>
<feature type="chain" id="PRO_5031363867" evidence="8">
    <location>
        <begin position="24"/>
        <end position="473"/>
    </location>
</feature>
<dbReference type="SUPFAM" id="SSF56935">
    <property type="entry name" value="Porins"/>
    <property type="match status" value="1"/>
</dbReference>
<dbReference type="GO" id="GO:0009279">
    <property type="term" value="C:cell outer membrane"/>
    <property type="evidence" value="ECO:0007669"/>
    <property type="project" value="UniProtKB-SubCell"/>
</dbReference>
<evidence type="ECO:0000256" key="8">
    <source>
        <dbReference type="SAM" id="SignalP"/>
    </source>
</evidence>
<evidence type="ECO:0000256" key="7">
    <source>
        <dbReference type="ARBA" id="ARBA00023237"/>
    </source>
</evidence>